<accession>A0A5B7G7Z4</accession>
<protein>
    <submittedName>
        <fullName evidence="1">Uncharacterized protein</fullName>
    </submittedName>
</protein>
<sequence>MTNGGAPLTTQSPGKAVARAKCGDFSGGGDGGEIVVRYEKLPFLASRRWWRWDGEWRAAVVVAVKQPSWWAGKTHHTGVVNLAMGGGALQ</sequence>
<proteinExistence type="predicted"/>
<reference evidence="1 2" key="1">
    <citation type="submission" date="2019-05" db="EMBL/GenBank/DDBJ databases">
        <title>Another draft genome of Portunus trituberculatus and its Hox gene families provides insights of decapod evolution.</title>
        <authorList>
            <person name="Jeong J.-H."/>
            <person name="Song I."/>
            <person name="Kim S."/>
            <person name="Choi T."/>
            <person name="Kim D."/>
            <person name="Ryu S."/>
            <person name="Kim W."/>
        </authorList>
    </citation>
    <scope>NUCLEOTIDE SEQUENCE [LARGE SCALE GENOMIC DNA]</scope>
    <source>
        <tissue evidence="1">Muscle</tissue>
    </source>
</reference>
<evidence type="ECO:0000313" key="1">
    <source>
        <dbReference type="EMBL" id="MPC55042.1"/>
    </source>
</evidence>
<organism evidence="1 2">
    <name type="scientific">Portunus trituberculatus</name>
    <name type="common">Swimming crab</name>
    <name type="synonym">Neptunus trituberculatus</name>
    <dbReference type="NCBI Taxonomy" id="210409"/>
    <lineage>
        <taxon>Eukaryota</taxon>
        <taxon>Metazoa</taxon>
        <taxon>Ecdysozoa</taxon>
        <taxon>Arthropoda</taxon>
        <taxon>Crustacea</taxon>
        <taxon>Multicrustacea</taxon>
        <taxon>Malacostraca</taxon>
        <taxon>Eumalacostraca</taxon>
        <taxon>Eucarida</taxon>
        <taxon>Decapoda</taxon>
        <taxon>Pleocyemata</taxon>
        <taxon>Brachyura</taxon>
        <taxon>Eubrachyura</taxon>
        <taxon>Portunoidea</taxon>
        <taxon>Portunidae</taxon>
        <taxon>Portuninae</taxon>
        <taxon>Portunus</taxon>
    </lineage>
</organism>
<dbReference type="EMBL" id="VSRR010012842">
    <property type="protein sequence ID" value="MPC55042.1"/>
    <property type="molecule type" value="Genomic_DNA"/>
</dbReference>
<gene>
    <name evidence="1" type="ORF">E2C01_048973</name>
</gene>
<name>A0A5B7G7Z4_PORTR</name>
<keyword evidence="2" id="KW-1185">Reference proteome</keyword>
<comment type="caution">
    <text evidence="1">The sequence shown here is derived from an EMBL/GenBank/DDBJ whole genome shotgun (WGS) entry which is preliminary data.</text>
</comment>
<dbReference type="AlphaFoldDB" id="A0A5B7G7Z4"/>
<evidence type="ECO:0000313" key="2">
    <source>
        <dbReference type="Proteomes" id="UP000324222"/>
    </source>
</evidence>
<dbReference type="Proteomes" id="UP000324222">
    <property type="component" value="Unassembled WGS sequence"/>
</dbReference>